<dbReference type="CDD" id="cd21809">
    <property type="entry name" value="ABC-2_lan_permease-like"/>
    <property type="match status" value="1"/>
</dbReference>
<dbReference type="AlphaFoldDB" id="A0A9W6DDC6"/>
<keyword evidence="1" id="KW-1133">Transmembrane helix</keyword>
<organism evidence="2 3">
    <name type="scientific">Vallitalea longa</name>
    <dbReference type="NCBI Taxonomy" id="2936439"/>
    <lineage>
        <taxon>Bacteria</taxon>
        <taxon>Bacillati</taxon>
        <taxon>Bacillota</taxon>
        <taxon>Clostridia</taxon>
        <taxon>Lachnospirales</taxon>
        <taxon>Vallitaleaceae</taxon>
        <taxon>Vallitalea</taxon>
    </lineage>
</organism>
<feature type="transmembrane region" description="Helical" evidence="1">
    <location>
        <begin position="134"/>
        <end position="159"/>
    </location>
</feature>
<sequence length="243" mass="27385">MLRKVISTEILKLRRSHIIIVLMILPIISIIIGSANYYFNQSILQKQWFSLWSQVSLFYSEFFLPVLIAICCSYICRLEHLNKNWNKVMTAPISASNVFIAKLIVTGLIILVLQIFFLALYFCAGKLLGLSSPFPSVIFTWFLKGCLSCITITSLQLLLSMRIKSFAAPIGISLCGVFIGLGMYVTKIGMLFPYSLLTIGMSALSGENLSLHDNILFFTNNIIFIILFSLIGIYRLKKVDINT</sequence>
<proteinExistence type="predicted"/>
<feature type="transmembrane region" description="Helical" evidence="1">
    <location>
        <begin position="215"/>
        <end position="234"/>
    </location>
</feature>
<name>A0A9W6DDC6_9FIRM</name>
<keyword evidence="3" id="KW-1185">Reference proteome</keyword>
<comment type="caution">
    <text evidence="2">The sequence shown here is derived from an EMBL/GenBank/DDBJ whole genome shotgun (WGS) entry which is preliminary data.</text>
</comment>
<protein>
    <submittedName>
        <fullName evidence="2">Multidrug ABC transporter permease</fullName>
    </submittedName>
</protein>
<evidence type="ECO:0000313" key="2">
    <source>
        <dbReference type="EMBL" id="GKX28591.1"/>
    </source>
</evidence>
<feature type="transmembrane region" description="Helical" evidence="1">
    <location>
        <begin position="20"/>
        <end position="39"/>
    </location>
</feature>
<keyword evidence="1" id="KW-0812">Transmembrane</keyword>
<keyword evidence="1" id="KW-0472">Membrane</keyword>
<accession>A0A9W6DDC6</accession>
<evidence type="ECO:0000256" key="1">
    <source>
        <dbReference type="SAM" id="Phobius"/>
    </source>
</evidence>
<feature type="transmembrane region" description="Helical" evidence="1">
    <location>
        <begin position="171"/>
        <end position="195"/>
    </location>
</feature>
<feature type="transmembrane region" description="Helical" evidence="1">
    <location>
        <begin position="99"/>
        <end position="122"/>
    </location>
</feature>
<dbReference type="Pfam" id="PF12730">
    <property type="entry name" value="ABC2_membrane_4"/>
    <property type="match status" value="1"/>
</dbReference>
<feature type="transmembrane region" description="Helical" evidence="1">
    <location>
        <begin position="59"/>
        <end position="78"/>
    </location>
</feature>
<gene>
    <name evidence="2" type="primary">cdd2</name>
    <name evidence="2" type="ORF">SH1V18_10710</name>
</gene>
<dbReference type="RefSeq" id="WP_281813026.1">
    <property type="nucleotide sequence ID" value="NZ_BRLB01000001.1"/>
</dbReference>
<reference evidence="2" key="1">
    <citation type="submission" date="2022-06" db="EMBL/GenBank/DDBJ databases">
        <title>Vallitalea longa sp. nov., an anaerobic bacterium isolated from marine sediment.</title>
        <authorList>
            <person name="Hirano S."/>
            <person name="Terahara T."/>
            <person name="Mori K."/>
            <person name="Hamada M."/>
            <person name="Matsumoto R."/>
            <person name="Kobayashi T."/>
        </authorList>
    </citation>
    <scope>NUCLEOTIDE SEQUENCE</scope>
    <source>
        <strain evidence="2">SH18-1</strain>
    </source>
</reference>
<dbReference type="Proteomes" id="UP001144256">
    <property type="component" value="Unassembled WGS sequence"/>
</dbReference>
<dbReference type="EMBL" id="BRLB01000001">
    <property type="protein sequence ID" value="GKX28591.1"/>
    <property type="molecule type" value="Genomic_DNA"/>
</dbReference>
<evidence type="ECO:0000313" key="3">
    <source>
        <dbReference type="Proteomes" id="UP001144256"/>
    </source>
</evidence>